<dbReference type="InterPro" id="IPR025836">
    <property type="entry name" value="Zn_knuckle_CX2CX4HX4C"/>
</dbReference>
<name>A0AA88V219_9ASTE</name>
<dbReference type="AlphaFoldDB" id="A0AA88V219"/>
<reference evidence="2" key="1">
    <citation type="submission" date="2022-12" db="EMBL/GenBank/DDBJ databases">
        <title>Draft genome assemblies for two species of Escallonia (Escalloniales).</title>
        <authorList>
            <person name="Chanderbali A."/>
            <person name="Dervinis C."/>
            <person name="Anghel I."/>
            <person name="Soltis D."/>
            <person name="Soltis P."/>
            <person name="Zapata F."/>
        </authorList>
    </citation>
    <scope>NUCLEOTIDE SEQUENCE</scope>
    <source>
        <strain evidence="2">UCBG64.0493</strain>
        <tissue evidence="2">Leaf</tissue>
    </source>
</reference>
<feature type="domain" description="Zinc knuckle CX2CX4HX4C" evidence="1">
    <location>
        <begin position="39"/>
        <end position="87"/>
    </location>
</feature>
<evidence type="ECO:0000259" key="1">
    <source>
        <dbReference type="Pfam" id="PF14392"/>
    </source>
</evidence>
<dbReference type="Pfam" id="PF14392">
    <property type="entry name" value="zf-CCHC_4"/>
    <property type="match status" value="1"/>
</dbReference>
<dbReference type="Proteomes" id="UP001188597">
    <property type="component" value="Unassembled WGS sequence"/>
</dbReference>
<evidence type="ECO:0000313" key="2">
    <source>
        <dbReference type="EMBL" id="KAK2999613.1"/>
    </source>
</evidence>
<comment type="caution">
    <text evidence="2">The sequence shown here is derived from an EMBL/GenBank/DDBJ whole genome shotgun (WGS) entry which is preliminary data.</text>
</comment>
<sequence length="102" mass="12084">METKSAKKIPHAFNLYKEIEFTANGKISWFRILRIRVEIDIRKPLFTGFNRNKDPLRISWVHLQYERLPDFYFCCGRLGHVDRICPFPPLEQPTEMGSPYGP</sequence>
<dbReference type="EMBL" id="JAVXUP010003220">
    <property type="protein sequence ID" value="KAK2999613.1"/>
    <property type="molecule type" value="Genomic_DNA"/>
</dbReference>
<proteinExistence type="predicted"/>
<accession>A0AA88V219</accession>
<evidence type="ECO:0000313" key="3">
    <source>
        <dbReference type="Proteomes" id="UP001188597"/>
    </source>
</evidence>
<gene>
    <name evidence="2" type="ORF">RJ639_022737</name>
</gene>
<organism evidence="2 3">
    <name type="scientific">Escallonia herrerae</name>
    <dbReference type="NCBI Taxonomy" id="1293975"/>
    <lineage>
        <taxon>Eukaryota</taxon>
        <taxon>Viridiplantae</taxon>
        <taxon>Streptophyta</taxon>
        <taxon>Embryophyta</taxon>
        <taxon>Tracheophyta</taxon>
        <taxon>Spermatophyta</taxon>
        <taxon>Magnoliopsida</taxon>
        <taxon>eudicotyledons</taxon>
        <taxon>Gunneridae</taxon>
        <taxon>Pentapetalae</taxon>
        <taxon>asterids</taxon>
        <taxon>campanulids</taxon>
        <taxon>Escalloniales</taxon>
        <taxon>Escalloniaceae</taxon>
        <taxon>Escallonia</taxon>
    </lineage>
</organism>
<keyword evidence="3" id="KW-1185">Reference proteome</keyword>
<protein>
    <recommendedName>
        <fullName evidence="1">Zinc knuckle CX2CX4HX4C domain-containing protein</fullName>
    </recommendedName>
</protein>